<protein>
    <submittedName>
        <fullName evidence="2">Uncharacterized protein DUF559</fullName>
    </submittedName>
</protein>
<dbReference type="EMBL" id="VFQE01000001">
    <property type="protein sequence ID" value="TQN41306.1"/>
    <property type="molecule type" value="Genomic_DNA"/>
</dbReference>
<dbReference type="RefSeq" id="WP_142024087.1">
    <property type="nucleotide sequence ID" value="NZ_VFQE01000001.1"/>
</dbReference>
<organism evidence="2 3">
    <name type="scientific">Blastococcus colisei</name>
    <dbReference type="NCBI Taxonomy" id="1564162"/>
    <lineage>
        <taxon>Bacteria</taxon>
        <taxon>Bacillati</taxon>
        <taxon>Actinomycetota</taxon>
        <taxon>Actinomycetes</taxon>
        <taxon>Geodermatophilales</taxon>
        <taxon>Geodermatophilaceae</taxon>
        <taxon>Blastococcus</taxon>
    </lineage>
</organism>
<feature type="domain" description="Restriction endonuclease type II-like" evidence="1">
    <location>
        <begin position="225"/>
        <end position="291"/>
    </location>
</feature>
<evidence type="ECO:0000313" key="3">
    <source>
        <dbReference type="Proteomes" id="UP000319865"/>
    </source>
</evidence>
<gene>
    <name evidence="2" type="ORF">FHU33_0669</name>
</gene>
<dbReference type="InterPro" id="IPR011335">
    <property type="entry name" value="Restrct_endonuc-II-like"/>
</dbReference>
<dbReference type="Proteomes" id="UP000319865">
    <property type="component" value="Unassembled WGS sequence"/>
</dbReference>
<accession>A0A543PB59</accession>
<sequence length="324" mass="35025">MHDLAALLGPCRTASAATLSRAATDRTVRRWLASGRLVRLHPGWVTLPEWRDDWTVRAHAATGYTGGVLRHASALHAHGLVDEGLTRLDVTVQRDRVRSTRWLRIHRSARPTGIVIASGLAATSIARALVDTWGDAHEGRHSRGYTDLAQQAVFRAARERRLDPAGVESELGLVPRLPGLAALRELLGAVAAGQQSHLERLGLQALLAAGLPSPVLQHEIRLGAGTVHVDAAWPEVRLAVEFDGAAFHADREAWQRDLRRDAALAALGWVVLRFSYADITRRPTACGAQVAAAYRTRVHGVPVADVPGARMSGSGSPWPRSTDN</sequence>
<dbReference type="Gene3D" id="3.40.960.10">
    <property type="entry name" value="VSR Endonuclease"/>
    <property type="match status" value="1"/>
</dbReference>
<evidence type="ECO:0000313" key="2">
    <source>
        <dbReference type="EMBL" id="TQN41306.1"/>
    </source>
</evidence>
<name>A0A543PB59_9ACTN</name>
<evidence type="ECO:0000259" key="1">
    <source>
        <dbReference type="Pfam" id="PF18741"/>
    </source>
</evidence>
<dbReference type="Pfam" id="PF18741">
    <property type="entry name" value="MTES_1575"/>
    <property type="match status" value="1"/>
</dbReference>
<proteinExistence type="predicted"/>
<comment type="caution">
    <text evidence="2">The sequence shown here is derived from an EMBL/GenBank/DDBJ whole genome shotgun (WGS) entry which is preliminary data.</text>
</comment>
<keyword evidence="3" id="KW-1185">Reference proteome</keyword>
<dbReference type="SUPFAM" id="SSF52980">
    <property type="entry name" value="Restriction endonuclease-like"/>
    <property type="match status" value="1"/>
</dbReference>
<dbReference type="OrthoDB" id="5146042at2"/>
<dbReference type="InterPro" id="IPR049468">
    <property type="entry name" value="Restrct_endonuc-II-like_dom"/>
</dbReference>
<reference evidence="2 3" key="1">
    <citation type="submission" date="2019-06" db="EMBL/GenBank/DDBJ databases">
        <title>Sequencing the genomes of 1000 actinobacteria strains.</title>
        <authorList>
            <person name="Klenk H.-P."/>
        </authorList>
    </citation>
    <scope>NUCLEOTIDE SEQUENCE [LARGE SCALE GENOMIC DNA]</scope>
    <source>
        <strain evidence="2 3">DSM 46837</strain>
    </source>
</reference>
<dbReference type="AlphaFoldDB" id="A0A543PB59"/>